<dbReference type="EMBL" id="BSPK01000072">
    <property type="protein sequence ID" value="GLS65402.1"/>
    <property type="molecule type" value="Genomic_DNA"/>
</dbReference>
<keyword evidence="7" id="KW-0677">Repeat</keyword>
<evidence type="ECO:0000313" key="13">
    <source>
        <dbReference type="Proteomes" id="UP000321960"/>
    </source>
</evidence>
<dbReference type="Gene3D" id="2.150.10.10">
    <property type="entry name" value="Serralysin-like metalloprotease, C-terminal"/>
    <property type="match status" value="1"/>
</dbReference>
<comment type="cofactor">
    <cofactor evidence="1">
        <name>Ca(2+)</name>
        <dbReference type="ChEBI" id="CHEBI:29108"/>
    </cofactor>
</comment>
<reference evidence="12" key="1">
    <citation type="journal article" date="2014" name="Int. J. Syst. Evol. Microbiol.">
        <title>Complete genome of a new Firmicutes species belonging to the dominant human colonic microbiota ('Ruminococcus bicirculans') reveals two chromosomes and a selective capacity to utilize plant glucans.</title>
        <authorList>
            <consortium name="NISC Comparative Sequencing Program"/>
            <person name="Wegmann U."/>
            <person name="Louis P."/>
            <person name="Goesmann A."/>
            <person name="Henrissat B."/>
            <person name="Duncan S.H."/>
            <person name="Flint H.J."/>
        </authorList>
    </citation>
    <scope>NUCLEOTIDE SEQUENCE</scope>
    <source>
        <strain evidence="12">NBRC 107715</strain>
    </source>
</reference>
<dbReference type="GO" id="GO:0008270">
    <property type="term" value="F:zinc ion binding"/>
    <property type="evidence" value="ECO:0007669"/>
    <property type="project" value="InterPro"/>
</dbReference>
<comment type="caution">
    <text evidence="11">The sequence shown here is derived from an EMBL/GenBank/DDBJ whole genome shotgun (WGS) entry which is preliminary data.</text>
</comment>
<dbReference type="SUPFAM" id="SSF55486">
    <property type="entry name" value="Metalloproteases ('zincins'), catalytic domain"/>
    <property type="match status" value="1"/>
</dbReference>
<accession>A0A512J6L4</accession>
<dbReference type="OrthoDB" id="733404at2"/>
<evidence type="ECO:0000259" key="10">
    <source>
        <dbReference type="SMART" id="SM00235"/>
    </source>
</evidence>
<dbReference type="SUPFAM" id="SSF51120">
    <property type="entry name" value="beta-Roll"/>
    <property type="match status" value="1"/>
</dbReference>
<dbReference type="SMART" id="SM00235">
    <property type="entry name" value="ZnMc"/>
    <property type="match status" value="1"/>
</dbReference>
<sequence length="538" mass="56260">MRIPQPRVRDDCGTFHYGKPYFIASTALHTLLTGVSMDANQRVGGTVMASHYLDALLWLTPTNPFPVSRTGQTVVTYAFGGPGTYAVYDPESTVDRITATAWQSYEQQATLKALQAWADVANISFKPAADFNSATWHLLTTSEAGMQAYFSGAKGIQAMSTLPFNYGPNYGEPEPNYTPGWAIFNTQGYGWTTAGLKPGGLGYVTLIHEVGHLLGLDHPWNEKGWYVDARGAPLLDAGGNKIPEPYFPGANAWNNTGDYGLNQGIFSTMGYTDGWNGQPAKGADYGYQKGPGAFDIAAVQHLYGPNLTSHTGNDTYILPSANTSGTGWLAIWDAGGTDTLSAANATGSATIDLRPATLDPAGGTGAGGYVSWVKGIQGGFTIANPNGAAGAVIENAVGGAYADTINGNEAANTLTGNGGNDTLNGFGGADRIIGGRGADVMTGGAGADTFVFAQAAESAPGSKTRDIITDFSPGEDHIDLKGLGASRWIDAAQFHQVVGELRYGAGLLQADINGDGKADFEIALQNSIALQRSDVLLA</sequence>
<dbReference type="PROSITE" id="PS00330">
    <property type="entry name" value="HEMOLYSIN_CALCIUM"/>
    <property type="match status" value="1"/>
</dbReference>
<keyword evidence="8" id="KW-0378">Hydrolase</keyword>
<dbReference type="CDD" id="cd04277">
    <property type="entry name" value="ZnMc_serralysin_like"/>
    <property type="match status" value="1"/>
</dbReference>
<evidence type="ECO:0000256" key="5">
    <source>
        <dbReference type="ARBA" id="ARBA00022670"/>
    </source>
</evidence>
<comment type="subcellular location">
    <subcellularLocation>
        <location evidence="2">Secreted</location>
    </subcellularLocation>
</comment>
<dbReference type="InterPro" id="IPR024079">
    <property type="entry name" value="MetalloPept_cat_dom_sf"/>
</dbReference>
<dbReference type="InterPro" id="IPR034033">
    <property type="entry name" value="Serralysin-like"/>
</dbReference>
<dbReference type="InterPro" id="IPR011049">
    <property type="entry name" value="Serralysin-like_metalloprot_C"/>
</dbReference>
<name>A0A512J6L4_9HYPH</name>
<gene>
    <name evidence="11" type="primary">aprA</name>
    <name evidence="12" type="ORF">GCM10007888_37840</name>
    <name evidence="11" type="ORF">MOX02_36560</name>
</gene>
<dbReference type="InterPro" id="IPR001343">
    <property type="entry name" value="Hemolysn_Ca-bd"/>
</dbReference>
<dbReference type="GO" id="GO:0005615">
    <property type="term" value="C:extracellular space"/>
    <property type="evidence" value="ECO:0007669"/>
    <property type="project" value="InterPro"/>
</dbReference>
<evidence type="ECO:0000313" key="14">
    <source>
        <dbReference type="Proteomes" id="UP001156856"/>
    </source>
</evidence>
<dbReference type="PRINTS" id="PR00313">
    <property type="entry name" value="CABNDNGRPT"/>
</dbReference>
<dbReference type="GO" id="GO:0004222">
    <property type="term" value="F:metalloendopeptidase activity"/>
    <property type="evidence" value="ECO:0007669"/>
    <property type="project" value="InterPro"/>
</dbReference>
<evidence type="ECO:0000256" key="8">
    <source>
        <dbReference type="ARBA" id="ARBA00022801"/>
    </source>
</evidence>
<dbReference type="Proteomes" id="UP001156856">
    <property type="component" value="Unassembled WGS sequence"/>
</dbReference>
<dbReference type="InterPro" id="IPR018511">
    <property type="entry name" value="Hemolysin-typ_Ca-bd_CS"/>
</dbReference>
<dbReference type="Pfam" id="PF08548">
    <property type="entry name" value="Peptidase_M10_C"/>
    <property type="match status" value="1"/>
</dbReference>
<evidence type="ECO:0000256" key="2">
    <source>
        <dbReference type="ARBA" id="ARBA00004613"/>
    </source>
</evidence>
<dbReference type="AlphaFoldDB" id="A0A512J6L4"/>
<proteinExistence type="inferred from homology"/>
<keyword evidence="5" id="KW-0645">Protease</keyword>
<evidence type="ECO:0000256" key="7">
    <source>
        <dbReference type="ARBA" id="ARBA00022737"/>
    </source>
</evidence>
<evidence type="ECO:0000256" key="9">
    <source>
        <dbReference type="ARBA" id="ARBA00022833"/>
    </source>
</evidence>
<dbReference type="Proteomes" id="UP000321960">
    <property type="component" value="Unassembled WGS sequence"/>
</dbReference>
<evidence type="ECO:0000313" key="11">
    <source>
        <dbReference type="EMBL" id="GEP05618.1"/>
    </source>
</evidence>
<evidence type="ECO:0000256" key="1">
    <source>
        <dbReference type="ARBA" id="ARBA00001913"/>
    </source>
</evidence>
<dbReference type="Pfam" id="PF00353">
    <property type="entry name" value="HemolysinCabind"/>
    <property type="match status" value="1"/>
</dbReference>
<keyword evidence="14" id="KW-1185">Reference proteome</keyword>
<evidence type="ECO:0000313" key="12">
    <source>
        <dbReference type="EMBL" id="GLS65402.1"/>
    </source>
</evidence>
<evidence type="ECO:0000256" key="4">
    <source>
        <dbReference type="ARBA" id="ARBA00022525"/>
    </source>
</evidence>
<dbReference type="GO" id="GO:0031012">
    <property type="term" value="C:extracellular matrix"/>
    <property type="evidence" value="ECO:0007669"/>
    <property type="project" value="InterPro"/>
</dbReference>
<organism evidence="11 13">
    <name type="scientific">Methylobacterium oxalidis</name>
    <dbReference type="NCBI Taxonomy" id="944322"/>
    <lineage>
        <taxon>Bacteria</taxon>
        <taxon>Pseudomonadati</taxon>
        <taxon>Pseudomonadota</taxon>
        <taxon>Alphaproteobacteria</taxon>
        <taxon>Hyphomicrobiales</taxon>
        <taxon>Methylobacteriaceae</taxon>
        <taxon>Methylobacterium</taxon>
    </lineage>
</organism>
<dbReference type="InterPro" id="IPR006026">
    <property type="entry name" value="Peptidase_Metallo"/>
</dbReference>
<feature type="domain" description="Peptidase metallopeptidase" evidence="10">
    <location>
        <begin position="73"/>
        <end position="261"/>
    </location>
</feature>
<keyword evidence="9" id="KW-0862">Zinc</keyword>
<dbReference type="InterPro" id="IPR001818">
    <property type="entry name" value="Pept_M10_metallopeptidase"/>
</dbReference>
<dbReference type="EMBL" id="BJZU01000073">
    <property type="protein sequence ID" value="GEP05618.1"/>
    <property type="molecule type" value="Genomic_DNA"/>
</dbReference>
<dbReference type="Gene3D" id="3.40.390.10">
    <property type="entry name" value="Collagenase (Catalytic Domain)"/>
    <property type="match status" value="1"/>
</dbReference>
<keyword evidence="4" id="KW-0964">Secreted</keyword>
<reference evidence="11 13" key="3">
    <citation type="submission" date="2019-07" db="EMBL/GenBank/DDBJ databases">
        <title>Whole genome shotgun sequence of Methylobacterium oxalidis NBRC 107715.</title>
        <authorList>
            <person name="Hosoyama A."/>
            <person name="Uohara A."/>
            <person name="Ohji S."/>
            <person name="Ichikawa N."/>
        </authorList>
    </citation>
    <scope>NUCLEOTIDE SEQUENCE [LARGE SCALE GENOMIC DNA]</scope>
    <source>
        <strain evidence="11 13">NBRC 107715</strain>
    </source>
</reference>
<dbReference type="InterPro" id="IPR013858">
    <property type="entry name" value="Peptidase_M10B_C"/>
</dbReference>
<reference evidence="12" key="4">
    <citation type="submission" date="2023-01" db="EMBL/GenBank/DDBJ databases">
        <title>Draft genome sequence of Methylobacterium oxalidis strain NBRC 107715.</title>
        <authorList>
            <person name="Sun Q."/>
            <person name="Mori K."/>
        </authorList>
    </citation>
    <scope>NUCLEOTIDE SEQUENCE</scope>
    <source>
        <strain evidence="12">NBRC 107715</strain>
    </source>
</reference>
<dbReference type="GO" id="GO:0006508">
    <property type="term" value="P:proteolysis"/>
    <property type="evidence" value="ECO:0007669"/>
    <property type="project" value="UniProtKB-KW"/>
</dbReference>
<comment type="similarity">
    <text evidence="3">Belongs to the peptidase M10B family.</text>
</comment>
<dbReference type="Pfam" id="PF00413">
    <property type="entry name" value="Peptidase_M10"/>
    <property type="match status" value="1"/>
</dbReference>
<protein>
    <submittedName>
        <fullName evidence="11">Serralysin</fullName>
    </submittedName>
</protein>
<evidence type="ECO:0000256" key="3">
    <source>
        <dbReference type="ARBA" id="ARBA00009490"/>
    </source>
</evidence>
<keyword evidence="6" id="KW-0479">Metal-binding</keyword>
<evidence type="ECO:0000256" key="6">
    <source>
        <dbReference type="ARBA" id="ARBA00022723"/>
    </source>
</evidence>
<dbReference type="GO" id="GO:0005509">
    <property type="term" value="F:calcium ion binding"/>
    <property type="evidence" value="ECO:0007669"/>
    <property type="project" value="InterPro"/>
</dbReference>
<reference evidence="14" key="2">
    <citation type="journal article" date="2019" name="Int. J. Syst. Evol. Microbiol.">
        <title>The Global Catalogue of Microorganisms (GCM) 10K type strain sequencing project: providing services to taxonomists for standard genome sequencing and annotation.</title>
        <authorList>
            <consortium name="The Broad Institute Genomics Platform"/>
            <consortium name="The Broad Institute Genome Sequencing Center for Infectious Disease"/>
            <person name="Wu L."/>
            <person name="Ma J."/>
        </authorList>
    </citation>
    <scope>NUCLEOTIDE SEQUENCE [LARGE SCALE GENOMIC DNA]</scope>
    <source>
        <strain evidence="14">NBRC 107715</strain>
    </source>
</reference>